<dbReference type="SUPFAM" id="SSF68906">
    <property type="entry name" value="SAP domain"/>
    <property type="match status" value="1"/>
</dbReference>
<dbReference type="AlphaFoldDB" id="A0A9P6DL41"/>
<dbReference type="PROSITE" id="PS50800">
    <property type="entry name" value="SAP"/>
    <property type="match status" value="1"/>
</dbReference>
<dbReference type="OrthoDB" id="445357at2759"/>
<comment type="caution">
    <text evidence="2">The sequence shown here is derived from an EMBL/GenBank/DDBJ whole genome shotgun (WGS) entry which is preliminary data.</text>
</comment>
<protein>
    <recommendedName>
        <fullName evidence="1">SAP domain-containing protein</fullName>
    </recommendedName>
</protein>
<dbReference type="EMBL" id="MU129540">
    <property type="protein sequence ID" value="KAF9502884.1"/>
    <property type="molecule type" value="Genomic_DNA"/>
</dbReference>
<dbReference type="Gene3D" id="1.10.720.30">
    <property type="entry name" value="SAP domain"/>
    <property type="match status" value="1"/>
</dbReference>
<dbReference type="InterPro" id="IPR003034">
    <property type="entry name" value="SAP_dom"/>
</dbReference>
<reference evidence="2" key="1">
    <citation type="journal article" date="2020" name="Nat. Commun.">
        <title>Large-scale genome sequencing of mycorrhizal fungi provides insights into the early evolution of symbiotic traits.</title>
        <authorList>
            <person name="Miyauchi S."/>
            <person name="Kiss E."/>
            <person name="Kuo A."/>
            <person name="Drula E."/>
            <person name="Kohler A."/>
            <person name="Sanchez-Garcia M."/>
            <person name="Morin E."/>
            <person name="Andreopoulos B."/>
            <person name="Barry K.W."/>
            <person name="Bonito G."/>
            <person name="Buee M."/>
            <person name="Carver A."/>
            <person name="Chen C."/>
            <person name="Cichocki N."/>
            <person name="Clum A."/>
            <person name="Culley D."/>
            <person name="Crous P.W."/>
            <person name="Fauchery L."/>
            <person name="Girlanda M."/>
            <person name="Hayes R.D."/>
            <person name="Keri Z."/>
            <person name="LaButti K."/>
            <person name="Lipzen A."/>
            <person name="Lombard V."/>
            <person name="Magnuson J."/>
            <person name="Maillard F."/>
            <person name="Murat C."/>
            <person name="Nolan M."/>
            <person name="Ohm R.A."/>
            <person name="Pangilinan J."/>
            <person name="Pereira M.F."/>
            <person name="Perotto S."/>
            <person name="Peter M."/>
            <person name="Pfister S."/>
            <person name="Riley R."/>
            <person name="Sitrit Y."/>
            <person name="Stielow J.B."/>
            <person name="Szollosi G."/>
            <person name="Zifcakova L."/>
            <person name="Stursova M."/>
            <person name="Spatafora J.W."/>
            <person name="Tedersoo L."/>
            <person name="Vaario L.M."/>
            <person name="Yamada A."/>
            <person name="Yan M."/>
            <person name="Wang P."/>
            <person name="Xu J."/>
            <person name="Bruns T."/>
            <person name="Baldrian P."/>
            <person name="Vilgalys R."/>
            <person name="Dunand C."/>
            <person name="Henrissat B."/>
            <person name="Grigoriev I.V."/>
            <person name="Hibbett D."/>
            <person name="Nagy L.G."/>
            <person name="Martin F.M."/>
        </authorList>
    </citation>
    <scope>NUCLEOTIDE SEQUENCE</scope>
    <source>
        <strain evidence="2">UP504</strain>
    </source>
</reference>
<dbReference type="Proteomes" id="UP000886523">
    <property type="component" value="Unassembled WGS sequence"/>
</dbReference>
<evidence type="ECO:0000313" key="2">
    <source>
        <dbReference type="EMBL" id="KAF9502884.1"/>
    </source>
</evidence>
<proteinExistence type="predicted"/>
<name>A0A9P6DL41_9AGAM</name>
<sequence length="123" mass="13604">MAVSVDPNELRLPLKKAHASEEQGYVIYHDLQILTVAQLKTLLTERNLPMGGNKSVLIERLAKFAENPSGWSIMYRAVRKCQRGGSVPNPASKRTGKSSAAICAQQLFGPTLCRGQLSRKKWP</sequence>
<accession>A0A9P6DL41</accession>
<feature type="domain" description="SAP" evidence="1">
    <location>
        <begin position="31"/>
        <end position="65"/>
    </location>
</feature>
<dbReference type="SMART" id="SM00513">
    <property type="entry name" value="SAP"/>
    <property type="match status" value="1"/>
</dbReference>
<evidence type="ECO:0000259" key="1">
    <source>
        <dbReference type="PROSITE" id="PS50800"/>
    </source>
</evidence>
<dbReference type="Pfam" id="PF02037">
    <property type="entry name" value="SAP"/>
    <property type="match status" value="1"/>
</dbReference>
<keyword evidence="3" id="KW-1185">Reference proteome</keyword>
<dbReference type="InterPro" id="IPR036361">
    <property type="entry name" value="SAP_dom_sf"/>
</dbReference>
<gene>
    <name evidence="2" type="ORF">BS47DRAFT_1356611</name>
</gene>
<organism evidence="2 3">
    <name type="scientific">Hydnum rufescens UP504</name>
    <dbReference type="NCBI Taxonomy" id="1448309"/>
    <lineage>
        <taxon>Eukaryota</taxon>
        <taxon>Fungi</taxon>
        <taxon>Dikarya</taxon>
        <taxon>Basidiomycota</taxon>
        <taxon>Agaricomycotina</taxon>
        <taxon>Agaricomycetes</taxon>
        <taxon>Cantharellales</taxon>
        <taxon>Hydnaceae</taxon>
        <taxon>Hydnum</taxon>
    </lineage>
</organism>
<evidence type="ECO:0000313" key="3">
    <source>
        <dbReference type="Proteomes" id="UP000886523"/>
    </source>
</evidence>